<proteinExistence type="predicted"/>
<organism evidence="2 3">
    <name type="scientific">Sordaria macrospora</name>
    <dbReference type="NCBI Taxonomy" id="5147"/>
    <lineage>
        <taxon>Eukaryota</taxon>
        <taxon>Fungi</taxon>
        <taxon>Dikarya</taxon>
        <taxon>Ascomycota</taxon>
        <taxon>Pezizomycotina</taxon>
        <taxon>Sordariomycetes</taxon>
        <taxon>Sordariomycetidae</taxon>
        <taxon>Sordariales</taxon>
        <taxon>Sordariaceae</taxon>
        <taxon>Sordaria</taxon>
    </lineage>
</organism>
<comment type="caution">
    <text evidence="2">The sequence shown here is derived from an EMBL/GenBank/DDBJ whole genome shotgun (WGS) entry which is preliminary data.</text>
</comment>
<dbReference type="EMBL" id="NMPR01000174">
    <property type="protein sequence ID" value="KAA8628584.1"/>
    <property type="molecule type" value="Genomic_DNA"/>
</dbReference>
<feature type="region of interest" description="Disordered" evidence="1">
    <location>
        <begin position="215"/>
        <end position="234"/>
    </location>
</feature>
<dbReference type="AlphaFoldDB" id="A0A8S8ZDG8"/>
<accession>A0A8S8ZDG8</accession>
<evidence type="ECO:0000313" key="2">
    <source>
        <dbReference type="EMBL" id="KAA8628584.1"/>
    </source>
</evidence>
<dbReference type="VEuPathDB" id="FungiDB:SMAC_08909"/>
<name>A0A8S8ZDG8_SORMA</name>
<dbReference type="Proteomes" id="UP000433876">
    <property type="component" value="Unassembled WGS sequence"/>
</dbReference>
<sequence length="234" mass="25482">MPLSGKDILKGFQFRKKKPCEKPDEMRTATTNEVANAVDDFRPALEKMVRTCNNNSVVPPLAIDTCNLLLQPVRDLPGKLAKETSFGKSMINSVDCGAIVTGLQVCKEKTEVFTRGIEMKDETVMLVSLNEMVKCVRLFVKHTSLGYDKDLINRLDTKAQALQQAIEKCAEKSNATFHNHSTGPLNACTGVGDQMLNFGAGNFFKGDFTPQGPVSFGGAATQTPVTAEQPAPRV</sequence>
<protein>
    <submittedName>
        <fullName evidence="2">Uncharacterized protein</fullName>
    </submittedName>
</protein>
<evidence type="ECO:0000256" key="1">
    <source>
        <dbReference type="SAM" id="MobiDB-lite"/>
    </source>
</evidence>
<evidence type="ECO:0000313" key="3">
    <source>
        <dbReference type="Proteomes" id="UP000433876"/>
    </source>
</evidence>
<gene>
    <name evidence="2" type="ORF">SMACR_08909</name>
</gene>
<reference evidence="2 3" key="1">
    <citation type="submission" date="2017-07" db="EMBL/GenBank/DDBJ databases">
        <title>Genome sequence of the Sordaria macrospora wild type strain R19027.</title>
        <authorList>
            <person name="Nowrousian M."/>
            <person name="Teichert I."/>
            <person name="Kueck U."/>
        </authorList>
    </citation>
    <scope>NUCLEOTIDE SEQUENCE [LARGE SCALE GENOMIC DNA]</scope>
    <source>
        <strain evidence="2 3">R19027</strain>
        <tissue evidence="2">Mycelium</tissue>
    </source>
</reference>